<dbReference type="KEGG" id="acis:CBP35_00325"/>
<dbReference type="GO" id="GO:0016787">
    <property type="term" value="F:hydrolase activity"/>
    <property type="evidence" value="ECO:0007669"/>
    <property type="project" value="UniProtKB-KW"/>
</dbReference>
<dbReference type="KEGG" id="acip:CBP36_18590"/>
<sequence length="400" mass="43800">MNLVALNIESIQLGYPLPFVLRGADGALLAQKGYVIRTRAELESLDARGLKLCVDTDESGESHRAYLAQLQKMLLSDTSLGQIAAMKIQAGMQSGRERGGKYVPDWPQLQLRATQLLRAPLAGDFEGRFQALHGELSRNCEQAPDATLLALIYLSAQETRIYSATHAMLVSCVCMVVAREMLRWPDARVLQLGSAALTMNIAMTELQDQLAQQSQPLTAQQIVAVEDHASRSEQLLRRLGVADPVWLEAVLCHHHRSPGPLAKKSEAQQMARLLQRADIFGARLAPRVARSPMPVTAAMQASYYDEEHQVDEAGAALVKTLGVYPPGAFVRLATQEVAVVLRRGATATTPRVAVVMNRDGMPTGEMIPRDTSQTAWKIAGVVAYRDVRVQLPLDRLLALV</sequence>
<gene>
    <name evidence="1" type="ORF">CBP36_18590</name>
</gene>
<evidence type="ECO:0000313" key="2">
    <source>
        <dbReference type="Proteomes" id="UP000194440"/>
    </source>
</evidence>
<protein>
    <submittedName>
        <fullName evidence="1">Phosphohydrolase</fullName>
    </submittedName>
</protein>
<dbReference type="AlphaFoldDB" id="A0A240UHL3"/>
<organism evidence="1 2">
    <name type="scientific">Acidovorax carolinensis</name>
    <dbReference type="NCBI Taxonomy" id="553814"/>
    <lineage>
        <taxon>Bacteria</taxon>
        <taxon>Pseudomonadati</taxon>
        <taxon>Pseudomonadota</taxon>
        <taxon>Betaproteobacteria</taxon>
        <taxon>Burkholderiales</taxon>
        <taxon>Comamonadaceae</taxon>
        <taxon>Acidovorax</taxon>
    </lineage>
</organism>
<evidence type="ECO:0000313" key="1">
    <source>
        <dbReference type="EMBL" id="ART60563.1"/>
    </source>
</evidence>
<dbReference type="Gene3D" id="1.10.3210.10">
    <property type="entry name" value="Hypothetical protein af1432"/>
    <property type="match status" value="1"/>
</dbReference>
<reference evidence="1" key="1">
    <citation type="submission" date="2017-05" db="EMBL/GenBank/DDBJ databases">
        <title>Polyphasic characterization of four soil-derived phenanthrene-degrading Acidovorax strains and proposal of Acidovorax phenanthrenivorans sp. nov.</title>
        <authorList>
            <person name="Singleton D."/>
            <person name="Lee J."/>
            <person name="Dickey A.N."/>
            <person name="Stroud A."/>
            <person name="Scholl E.H."/>
            <person name="Wright F.A."/>
            <person name="Aitken M.D."/>
        </authorList>
    </citation>
    <scope>NUCLEOTIDE SEQUENCE</scope>
    <source>
        <strain evidence="1">P4</strain>
    </source>
</reference>
<dbReference type="SUPFAM" id="SSF109604">
    <property type="entry name" value="HD-domain/PDEase-like"/>
    <property type="match status" value="1"/>
</dbReference>
<keyword evidence="2" id="KW-1185">Reference proteome</keyword>
<accession>A0A240UHL3</accession>
<dbReference type="Proteomes" id="UP000194440">
    <property type="component" value="Chromosome"/>
</dbReference>
<dbReference type="EMBL" id="CP021366">
    <property type="protein sequence ID" value="ART60563.1"/>
    <property type="molecule type" value="Genomic_DNA"/>
</dbReference>
<dbReference type="RefSeq" id="WP_086928477.1">
    <property type="nucleotide sequence ID" value="NZ_CP021362.1"/>
</dbReference>
<name>A0A240UHL3_9BURK</name>
<proteinExistence type="predicted"/>
<dbReference type="OrthoDB" id="9774747at2"/>